<keyword evidence="6 8" id="KW-1133">Transmembrane helix</keyword>
<feature type="transmembrane region" description="Helical" evidence="8">
    <location>
        <begin position="43"/>
        <end position="60"/>
    </location>
</feature>
<keyword evidence="10" id="KW-1185">Reference proteome</keyword>
<dbReference type="PANTHER" id="PTHR21716">
    <property type="entry name" value="TRANSMEMBRANE PROTEIN"/>
    <property type="match status" value="1"/>
</dbReference>
<feature type="transmembrane region" description="Helical" evidence="8">
    <location>
        <begin position="327"/>
        <end position="353"/>
    </location>
</feature>
<evidence type="ECO:0000313" key="9">
    <source>
        <dbReference type="EMBL" id="KNF08070.1"/>
    </source>
</evidence>
<evidence type="ECO:0000256" key="8">
    <source>
        <dbReference type="SAM" id="Phobius"/>
    </source>
</evidence>
<dbReference type="Pfam" id="PF01594">
    <property type="entry name" value="AI-2E_transport"/>
    <property type="match status" value="1"/>
</dbReference>
<dbReference type="PANTHER" id="PTHR21716:SF53">
    <property type="entry name" value="PERMEASE PERM-RELATED"/>
    <property type="match status" value="1"/>
</dbReference>
<comment type="similarity">
    <text evidence="2">Belongs to the autoinducer-2 exporter (AI-2E) (TC 2.A.86) family.</text>
</comment>
<keyword evidence="7 8" id="KW-0472">Membrane</keyword>
<name>A0A0L0W9U1_GOTPU</name>
<protein>
    <submittedName>
        <fullName evidence="9">Putative permease</fullName>
    </submittedName>
</protein>
<feature type="transmembrane region" description="Helical" evidence="8">
    <location>
        <begin position="290"/>
        <end position="307"/>
    </location>
</feature>
<dbReference type="EMBL" id="LGSS01000010">
    <property type="protein sequence ID" value="KNF08070.1"/>
    <property type="molecule type" value="Genomic_DNA"/>
</dbReference>
<keyword evidence="4" id="KW-1003">Cell membrane</keyword>
<dbReference type="InterPro" id="IPR002549">
    <property type="entry name" value="AI-2E-like"/>
</dbReference>
<comment type="subcellular location">
    <subcellularLocation>
        <location evidence="1">Cell membrane</location>
        <topology evidence="1">Multi-pass membrane protein</topology>
    </subcellularLocation>
</comment>
<sequence length="369" mass="41380">MSISEKKFNYLKFFIFLLLSLILFEQITSSGFSKSISKVFSPFLYGFLIAYFLNPLIVYLEKTFNIKKVFSIFIVYTISLSIILLILTKLTPKIIISIKTLIDDLPSYLNNIVNILEEKLISNGTNLPDSIKYIANNIIDKISEISSSVVSFDNYDFTKIIDITSVVTSAITNIILGLVISIYMLKDKNIFAVQFKKLLYALFEESQARNIINLSKELSHVFSKFLVGKVIDSLIIGILCFIGLKIINAPYSLFISIIVGVTNVIPYFGPFLGIVASFIITLFYDPIKSIWTLIFVVLLQQFDGLYLGPKILGHHVGLSPFWTITTILVSGGIFGVMGMLLAVPVVSVIKVALSKFINSRLKSKNIQIK</sequence>
<dbReference type="RefSeq" id="WP_050355716.1">
    <property type="nucleotide sequence ID" value="NZ_LGSS01000010.1"/>
</dbReference>
<evidence type="ECO:0000256" key="4">
    <source>
        <dbReference type="ARBA" id="ARBA00022475"/>
    </source>
</evidence>
<dbReference type="Proteomes" id="UP000037267">
    <property type="component" value="Unassembled WGS sequence"/>
</dbReference>
<feature type="transmembrane region" description="Helical" evidence="8">
    <location>
        <begin position="253"/>
        <end position="283"/>
    </location>
</feature>
<keyword evidence="5 8" id="KW-0812">Transmembrane</keyword>
<proteinExistence type="inferred from homology"/>
<dbReference type="AlphaFoldDB" id="A0A0L0W9U1"/>
<comment type="caution">
    <text evidence="9">The sequence shown here is derived from an EMBL/GenBank/DDBJ whole genome shotgun (WGS) entry which is preliminary data.</text>
</comment>
<dbReference type="GO" id="GO:0005886">
    <property type="term" value="C:plasma membrane"/>
    <property type="evidence" value="ECO:0007669"/>
    <property type="project" value="UniProtKB-SubCell"/>
</dbReference>
<accession>A0A0L0W9U1</accession>
<evidence type="ECO:0000256" key="3">
    <source>
        <dbReference type="ARBA" id="ARBA00022448"/>
    </source>
</evidence>
<evidence type="ECO:0000313" key="10">
    <source>
        <dbReference type="Proteomes" id="UP000037267"/>
    </source>
</evidence>
<gene>
    <name evidence="9" type="ORF">CLPU_10c01250</name>
</gene>
<keyword evidence="3" id="KW-0813">Transport</keyword>
<evidence type="ECO:0000256" key="7">
    <source>
        <dbReference type="ARBA" id="ARBA00023136"/>
    </source>
</evidence>
<reference evidence="10" key="1">
    <citation type="submission" date="2015-07" db="EMBL/GenBank/DDBJ databases">
        <title>Draft genome sequence of the purine-degrading Gottschalkia purinilyticum DSM 1384 (formerly Clostridium purinilyticum).</title>
        <authorList>
            <person name="Poehlein A."/>
            <person name="Schiel-Bengelsdorf B."/>
            <person name="Bengelsdorf F.R."/>
            <person name="Daniel R."/>
            <person name="Duerre P."/>
        </authorList>
    </citation>
    <scope>NUCLEOTIDE SEQUENCE [LARGE SCALE GENOMIC DNA]</scope>
    <source>
        <strain evidence="10">DSM 1384</strain>
    </source>
</reference>
<feature type="transmembrane region" description="Helical" evidence="8">
    <location>
        <begin position="163"/>
        <end position="185"/>
    </location>
</feature>
<evidence type="ECO:0000256" key="1">
    <source>
        <dbReference type="ARBA" id="ARBA00004651"/>
    </source>
</evidence>
<dbReference type="OrthoDB" id="9793390at2"/>
<dbReference type="GO" id="GO:0055085">
    <property type="term" value="P:transmembrane transport"/>
    <property type="evidence" value="ECO:0007669"/>
    <property type="project" value="TreeGrafter"/>
</dbReference>
<organism evidence="9 10">
    <name type="scientific">Gottschalkia purinilytica</name>
    <name type="common">Clostridium purinilyticum</name>
    <dbReference type="NCBI Taxonomy" id="1503"/>
    <lineage>
        <taxon>Bacteria</taxon>
        <taxon>Bacillati</taxon>
        <taxon>Bacillota</taxon>
        <taxon>Tissierellia</taxon>
        <taxon>Tissierellales</taxon>
        <taxon>Gottschalkiaceae</taxon>
        <taxon>Gottschalkia</taxon>
    </lineage>
</organism>
<evidence type="ECO:0000256" key="2">
    <source>
        <dbReference type="ARBA" id="ARBA00009773"/>
    </source>
</evidence>
<feature type="transmembrane region" description="Helical" evidence="8">
    <location>
        <begin position="226"/>
        <end position="247"/>
    </location>
</feature>
<evidence type="ECO:0000256" key="5">
    <source>
        <dbReference type="ARBA" id="ARBA00022692"/>
    </source>
</evidence>
<evidence type="ECO:0000256" key="6">
    <source>
        <dbReference type="ARBA" id="ARBA00022989"/>
    </source>
</evidence>
<feature type="transmembrane region" description="Helical" evidence="8">
    <location>
        <begin position="69"/>
        <end position="87"/>
    </location>
</feature>